<evidence type="ECO:0000256" key="2">
    <source>
        <dbReference type="SAM" id="MobiDB-lite"/>
    </source>
</evidence>
<feature type="compositionally biased region" description="Polar residues" evidence="2">
    <location>
        <begin position="461"/>
        <end position="481"/>
    </location>
</feature>
<keyword evidence="1" id="KW-0175">Coiled coil</keyword>
<feature type="compositionally biased region" description="Low complexity" evidence="2">
    <location>
        <begin position="482"/>
        <end position="495"/>
    </location>
</feature>
<protein>
    <submittedName>
        <fullName evidence="3">Predicted protein</fullName>
    </submittedName>
</protein>
<gene>
    <name evidence="3" type="ORF">LEMA_P060940.1</name>
</gene>
<accession>E4ZIN9</accession>
<feature type="compositionally biased region" description="Polar residues" evidence="2">
    <location>
        <begin position="230"/>
        <end position="241"/>
    </location>
</feature>
<feature type="compositionally biased region" description="Acidic residues" evidence="2">
    <location>
        <begin position="508"/>
        <end position="518"/>
    </location>
</feature>
<keyword evidence="4" id="KW-1185">Reference proteome</keyword>
<feature type="compositionally biased region" description="Pro residues" evidence="2">
    <location>
        <begin position="62"/>
        <end position="72"/>
    </location>
</feature>
<feature type="region of interest" description="Disordered" evidence="2">
    <location>
        <begin position="399"/>
        <end position="531"/>
    </location>
</feature>
<dbReference type="VEuPathDB" id="FungiDB:LEMA_P060940.1"/>
<dbReference type="EMBL" id="FP929065">
    <property type="protein sequence ID" value="CBX91060.1"/>
    <property type="molecule type" value="Genomic_DNA"/>
</dbReference>
<proteinExistence type="predicted"/>
<feature type="compositionally biased region" description="Polar residues" evidence="2">
    <location>
        <begin position="413"/>
        <end position="442"/>
    </location>
</feature>
<evidence type="ECO:0000313" key="4">
    <source>
        <dbReference type="Proteomes" id="UP000002668"/>
    </source>
</evidence>
<feature type="region of interest" description="Disordered" evidence="2">
    <location>
        <begin position="210"/>
        <end position="304"/>
    </location>
</feature>
<dbReference type="AlphaFoldDB" id="E4ZIN9"/>
<feature type="compositionally biased region" description="Polar residues" evidence="2">
    <location>
        <begin position="264"/>
        <end position="274"/>
    </location>
</feature>
<dbReference type="HOGENOM" id="CLU_512948_0_0_1"/>
<feature type="compositionally biased region" description="Polar residues" evidence="2">
    <location>
        <begin position="295"/>
        <end position="304"/>
    </location>
</feature>
<reference evidence="4" key="1">
    <citation type="journal article" date="2011" name="Nat. Commun.">
        <title>Effector diversification within compartments of the Leptosphaeria maculans genome affected by Repeat-Induced Point mutations.</title>
        <authorList>
            <person name="Rouxel T."/>
            <person name="Grandaubert J."/>
            <person name="Hane J.K."/>
            <person name="Hoede C."/>
            <person name="van de Wouw A.P."/>
            <person name="Couloux A."/>
            <person name="Dominguez V."/>
            <person name="Anthouard V."/>
            <person name="Bally P."/>
            <person name="Bourras S."/>
            <person name="Cozijnsen A.J."/>
            <person name="Ciuffetti L.M."/>
            <person name="Degrave A."/>
            <person name="Dilmaghani A."/>
            <person name="Duret L."/>
            <person name="Fudal I."/>
            <person name="Goodwin S.B."/>
            <person name="Gout L."/>
            <person name="Glaser N."/>
            <person name="Linglin J."/>
            <person name="Kema G.H.J."/>
            <person name="Lapalu N."/>
            <person name="Lawrence C.B."/>
            <person name="May K."/>
            <person name="Meyer M."/>
            <person name="Ollivier B."/>
            <person name="Poulain J."/>
            <person name="Schoch C.L."/>
            <person name="Simon A."/>
            <person name="Spatafora J.W."/>
            <person name="Stachowiak A."/>
            <person name="Turgeon B.G."/>
            <person name="Tyler B.M."/>
            <person name="Vincent D."/>
            <person name="Weissenbach J."/>
            <person name="Amselem J."/>
            <person name="Quesneville H."/>
            <person name="Oliver R.P."/>
            <person name="Wincker P."/>
            <person name="Balesdent M.-H."/>
            <person name="Howlett B.J."/>
        </authorList>
    </citation>
    <scope>NUCLEOTIDE SEQUENCE [LARGE SCALE GENOMIC DNA]</scope>
    <source>
        <strain evidence="4">JN3 / isolate v23.1.3 / race Av1-4-5-6-7-8</strain>
    </source>
</reference>
<name>E4ZIN9_LEPMJ</name>
<feature type="coiled-coil region" evidence="1">
    <location>
        <begin position="168"/>
        <end position="202"/>
    </location>
</feature>
<sequence length="531" mass="56703">MSSVPGRATRVPAKAYTTLRTPDELLMEIENGATKLNRPLSASISNMIRVILTELIVVSSPPYGPSAEPPKPTADTPETSSRGRPSRRQILYGSIPGGAESFHRGPPQSVNQSFSFSNEEPLFKELLPQVDQSTYDSTLRRSDRRRAAREAADRARVDSDVVGAVKAAEQAKINFDAAEARNLQLNRQARQAAKACEAAEREVAKRQAAETLNRQTTHNASKALGKDTEQVTSASDSNTALKTDPETASKVEQPATSGGKKHATSNNSPIVQSKSHTKRRAYTPAPSPKPKFPSRLSQTESAYTDQEWEEIHAKTTSTPSDTSKDVPEYMSNMNNETLTHIGSVAGKSGASIGTQKNTRHDVDGTIKDSIEIVTTTTAKIITSSTDTQVSQNFTTDATAQDLHSTLKPPSPTPSIDSTYGSQTHSQSLLPSQAESPSHTITPASPRIIKKPVGPSVRRSTRITSSAMAQASNNQIPALSQTSGGDAAAAPASSLGKRTHNASIAAGEVDGEIGPESDSEPEHAVKKIRASR</sequence>
<evidence type="ECO:0000256" key="1">
    <source>
        <dbReference type="SAM" id="Coils"/>
    </source>
</evidence>
<organism evidence="4">
    <name type="scientific">Leptosphaeria maculans (strain JN3 / isolate v23.1.3 / race Av1-4-5-6-7-8)</name>
    <name type="common">Blackleg fungus</name>
    <name type="synonym">Phoma lingam</name>
    <dbReference type="NCBI Taxonomy" id="985895"/>
    <lineage>
        <taxon>Eukaryota</taxon>
        <taxon>Fungi</taxon>
        <taxon>Dikarya</taxon>
        <taxon>Ascomycota</taxon>
        <taxon>Pezizomycotina</taxon>
        <taxon>Dothideomycetes</taxon>
        <taxon>Pleosporomycetidae</taxon>
        <taxon>Pleosporales</taxon>
        <taxon>Pleosporineae</taxon>
        <taxon>Leptosphaeriaceae</taxon>
        <taxon>Plenodomus</taxon>
        <taxon>Plenodomus lingam/Leptosphaeria maculans species complex</taxon>
    </lineage>
</organism>
<dbReference type="OrthoDB" id="10621094at2759"/>
<dbReference type="InParanoid" id="E4ZIN9"/>
<feature type="compositionally biased region" description="Polar residues" evidence="2">
    <location>
        <begin position="210"/>
        <end position="220"/>
    </location>
</feature>
<feature type="region of interest" description="Disordered" evidence="2">
    <location>
        <begin position="60"/>
        <end position="115"/>
    </location>
</feature>
<evidence type="ECO:0000313" key="3">
    <source>
        <dbReference type="EMBL" id="CBX91060.1"/>
    </source>
</evidence>
<dbReference type="Proteomes" id="UP000002668">
    <property type="component" value="Genome"/>
</dbReference>